<proteinExistence type="predicted"/>
<accession>A0A556N6K2</accession>
<dbReference type="GO" id="GO:0004497">
    <property type="term" value="F:monooxygenase activity"/>
    <property type="evidence" value="ECO:0007669"/>
    <property type="project" value="UniProtKB-KW"/>
</dbReference>
<sequence length="106" mass="12448">MFTVSYRFTIHPQQNEALEGAWKEVTKLIYQHCGSLGSRLYKASEDSYIGIAQWPDKATWETYDLTEADPNDWRAKMRACCISTEKLDELELIHDLWAEKPFHEHL</sequence>
<evidence type="ECO:0000313" key="1">
    <source>
        <dbReference type="EMBL" id="TSJ47802.1"/>
    </source>
</evidence>
<evidence type="ECO:0000313" key="2">
    <source>
        <dbReference type="Proteomes" id="UP000316008"/>
    </source>
</evidence>
<dbReference type="SUPFAM" id="SSF54909">
    <property type="entry name" value="Dimeric alpha+beta barrel"/>
    <property type="match status" value="1"/>
</dbReference>
<gene>
    <name evidence="1" type="ORF">FO442_01350</name>
</gene>
<protein>
    <submittedName>
        <fullName evidence="1">Antibiotic biosynthesis monooxygenase</fullName>
    </submittedName>
</protein>
<keyword evidence="1" id="KW-0503">Monooxygenase</keyword>
<name>A0A556N6K2_9FLAO</name>
<keyword evidence="1" id="KW-0560">Oxidoreductase</keyword>
<dbReference type="AlphaFoldDB" id="A0A556N6K2"/>
<comment type="caution">
    <text evidence="1">The sequence shown here is derived from an EMBL/GenBank/DDBJ whole genome shotgun (WGS) entry which is preliminary data.</text>
</comment>
<dbReference type="OrthoDB" id="6105906at2"/>
<dbReference type="InterPro" id="IPR011008">
    <property type="entry name" value="Dimeric_a/b-barrel"/>
</dbReference>
<organism evidence="1 2">
    <name type="scientific">Fluviicola chungangensis</name>
    <dbReference type="NCBI Taxonomy" id="2597671"/>
    <lineage>
        <taxon>Bacteria</taxon>
        <taxon>Pseudomonadati</taxon>
        <taxon>Bacteroidota</taxon>
        <taxon>Flavobacteriia</taxon>
        <taxon>Flavobacteriales</taxon>
        <taxon>Crocinitomicaceae</taxon>
        <taxon>Fluviicola</taxon>
    </lineage>
</organism>
<keyword evidence="2" id="KW-1185">Reference proteome</keyword>
<dbReference type="RefSeq" id="WP_144331337.1">
    <property type="nucleotide sequence ID" value="NZ_VLPL01000001.1"/>
</dbReference>
<dbReference type="EMBL" id="VLPL01000001">
    <property type="protein sequence ID" value="TSJ47802.1"/>
    <property type="molecule type" value="Genomic_DNA"/>
</dbReference>
<dbReference type="Proteomes" id="UP000316008">
    <property type="component" value="Unassembled WGS sequence"/>
</dbReference>
<reference evidence="1 2" key="1">
    <citation type="submission" date="2019-07" db="EMBL/GenBank/DDBJ databases">
        <authorList>
            <person name="Huq M.A."/>
        </authorList>
    </citation>
    <scope>NUCLEOTIDE SEQUENCE [LARGE SCALE GENOMIC DNA]</scope>
    <source>
        <strain evidence="1 2">MAH-3</strain>
    </source>
</reference>
<dbReference type="Gene3D" id="3.30.70.100">
    <property type="match status" value="1"/>
</dbReference>